<dbReference type="Pfam" id="PF10987">
    <property type="entry name" value="DUF2806"/>
    <property type="match status" value="1"/>
</dbReference>
<gene>
    <name evidence="2" type="ORF">RM539_19775</name>
</gene>
<protein>
    <submittedName>
        <fullName evidence="2">DUF2806 domain-containing protein</fullName>
    </submittedName>
</protein>
<sequence>MSDKIIKIKGRPLEKLVQVIKKGLGSSVTKSELRKEEEFDEGSFDNSKDLHPDSRVQERIIHKETKRQQNLDYINYIAGEQLNQDENVSDEPVDDDWIYRFFNIAEDISNEEMQLLWGRILAGEIKEPSSYSTRTLELLKNLTKEEAEIFTKFAQLKITSGDTSFIYNQDNGKFLEDEFGIKFSDRLLLTELGLIASENNLEFSFNPTGNVQMNHVLRYGRKGIVLYREQNTPKQAIKVLIFTKAGLELSRLIQPEFSLKYIRNICKGFKHSNVKIEYGDLILSPNNRFLLLNKTIFNE</sequence>
<accession>A0ABU3DBG9</accession>
<dbReference type="EMBL" id="JAVRHK010000056">
    <property type="protein sequence ID" value="MDT0678816.1"/>
    <property type="molecule type" value="Genomic_DNA"/>
</dbReference>
<dbReference type="RefSeq" id="WP_311505146.1">
    <property type="nucleotide sequence ID" value="NZ_JAVRHK010000056.1"/>
</dbReference>
<evidence type="ECO:0000313" key="2">
    <source>
        <dbReference type="EMBL" id="MDT0678816.1"/>
    </source>
</evidence>
<keyword evidence="3" id="KW-1185">Reference proteome</keyword>
<name>A0ABU3DBG9_9FLAO</name>
<evidence type="ECO:0000313" key="3">
    <source>
        <dbReference type="Proteomes" id="UP001262582"/>
    </source>
</evidence>
<proteinExistence type="predicted"/>
<organism evidence="2 3">
    <name type="scientific">Autumnicola musiva</name>
    <dbReference type="NCBI Taxonomy" id="3075589"/>
    <lineage>
        <taxon>Bacteria</taxon>
        <taxon>Pseudomonadati</taxon>
        <taxon>Bacteroidota</taxon>
        <taxon>Flavobacteriia</taxon>
        <taxon>Flavobacteriales</taxon>
        <taxon>Flavobacteriaceae</taxon>
        <taxon>Autumnicola</taxon>
    </lineage>
</organism>
<dbReference type="Proteomes" id="UP001262582">
    <property type="component" value="Unassembled WGS sequence"/>
</dbReference>
<comment type="caution">
    <text evidence="2">The sequence shown here is derived from an EMBL/GenBank/DDBJ whole genome shotgun (WGS) entry which is preliminary data.</text>
</comment>
<dbReference type="InterPro" id="IPR021254">
    <property type="entry name" value="DUF2806"/>
</dbReference>
<feature type="region of interest" description="Disordered" evidence="1">
    <location>
        <begin position="29"/>
        <end position="51"/>
    </location>
</feature>
<evidence type="ECO:0000256" key="1">
    <source>
        <dbReference type="SAM" id="MobiDB-lite"/>
    </source>
</evidence>
<reference evidence="2 3" key="1">
    <citation type="submission" date="2023-09" db="EMBL/GenBank/DDBJ databases">
        <authorList>
            <person name="Rey-Velasco X."/>
        </authorList>
    </citation>
    <scope>NUCLEOTIDE SEQUENCE [LARGE SCALE GENOMIC DNA]</scope>
    <source>
        <strain evidence="2 3">F117</strain>
    </source>
</reference>